<dbReference type="EMBL" id="CWGJ01000008">
    <property type="protein sequence ID" value="CRX37882.1"/>
    <property type="molecule type" value="Genomic_DNA"/>
</dbReference>
<feature type="transmembrane region" description="Helical" evidence="1">
    <location>
        <begin position="6"/>
        <end position="24"/>
    </location>
</feature>
<evidence type="ECO:0000256" key="1">
    <source>
        <dbReference type="SAM" id="Phobius"/>
    </source>
</evidence>
<evidence type="ECO:0000313" key="2">
    <source>
        <dbReference type="EMBL" id="CRX37882.1"/>
    </source>
</evidence>
<keyword evidence="1" id="KW-0812">Transmembrane</keyword>
<gene>
    <name evidence="2" type="ORF">ELAC_0527</name>
</gene>
<name>A0A0H5DNP1_9BACT</name>
<protein>
    <submittedName>
        <fullName evidence="2">Putative membrane protein</fullName>
    </submittedName>
</protein>
<evidence type="ECO:0000313" key="3">
    <source>
        <dbReference type="Proteomes" id="UP000220251"/>
    </source>
</evidence>
<reference evidence="3" key="1">
    <citation type="submission" date="2015-06" db="EMBL/GenBank/DDBJ databases">
        <authorList>
            <person name="Bertelli C."/>
        </authorList>
    </citation>
    <scope>NUCLEOTIDE SEQUENCE [LARGE SCALE GENOMIC DNA]</scope>
    <source>
        <strain evidence="3">CRIB-30</strain>
    </source>
</reference>
<keyword evidence="1" id="KW-0472">Membrane</keyword>
<keyword evidence="3" id="KW-1185">Reference proteome</keyword>
<dbReference type="Proteomes" id="UP000220251">
    <property type="component" value="Unassembled WGS sequence"/>
</dbReference>
<accession>A0A0H5DNP1</accession>
<feature type="transmembrane region" description="Helical" evidence="1">
    <location>
        <begin position="146"/>
        <end position="171"/>
    </location>
</feature>
<sequence length="172" mass="19212">MLVSTLIYALLLALAAHLTLRLLLRSPSLRTRLFLFFARRASLMDRLTEEIGRFADSSEVQDKMSTLFQNHLKNTFAEIKAKVPFAASFLSSDFVRKIELEAEEAILAVMPDISCSIKGEMQKQFNEQAVERIVSSKGKFCSEKELWQITLAAFTAGLILALAAEAIKAVII</sequence>
<proteinExistence type="predicted"/>
<organism evidence="2 3">
    <name type="scientific">Estrella lausannensis</name>
    <dbReference type="NCBI Taxonomy" id="483423"/>
    <lineage>
        <taxon>Bacteria</taxon>
        <taxon>Pseudomonadati</taxon>
        <taxon>Chlamydiota</taxon>
        <taxon>Chlamydiia</taxon>
        <taxon>Parachlamydiales</taxon>
        <taxon>Candidatus Criblamydiaceae</taxon>
        <taxon>Estrella</taxon>
    </lineage>
</organism>
<dbReference type="AlphaFoldDB" id="A0A0H5DNP1"/>
<keyword evidence="1" id="KW-1133">Transmembrane helix</keyword>
<dbReference type="RefSeq" id="WP_098037744.1">
    <property type="nucleotide sequence ID" value="NZ_CWGJ01000008.1"/>
</dbReference>